<evidence type="ECO:0000313" key="5">
    <source>
        <dbReference type="EMBL" id="MBT1697432.1"/>
    </source>
</evidence>
<dbReference type="InterPro" id="IPR038352">
    <property type="entry name" value="Imelysin_sf"/>
</dbReference>
<feature type="chain" id="PRO_5042986509" evidence="3">
    <location>
        <begin position="26"/>
        <end position="377"/>
    </location>
</feature>
<evidence type="ECO:0000256" key="1">
    <source>
        <dbReference type="ARBA" id="ARBA00004196"/>
    </source>
</evidence>
<dbReference type="Pfam" id="PF09375">
    <property type="entry name" value="Peptidase_M75"/>
    <property type="match status" value="1"/>
</dbReference>
<accession>A0AAP2GPH2</accession>
<dbReference type="Proteomes" id="UP001319200">
    <property type="component" value="Unassembled WGS sequence"/>
</dbReference>
<evidence type="ECO:0000313" key="6">
    <source>
        <dbReference type="Proteomes" id="UP001319200"/>
    </source>
</evidence>
<sequence>MTKLNKITALGVVVLILSACGGNNGDPSPGENAKDRKPILTHWADNIIVPSYAAFKGKFDVMVSKGDAFATAPDAASLVAFRAAWVDAYAEWQKVELFEFGPADRYTLRSFFNIYPTDVNGIAANISDPSASLDLPASYTRQGFPALDYLINGVGSDDQAIVAYYTASVEGPKRTAYIKRLTSRMNTLLTNVITEWGTYRDTFISKTGLDVSSSTGLVVNAYVLYFERYIRTGKIGIPSGATVTTAGVPYPEKVEAFYKKDLSLALVKNATLAVQGFFNGKDVVTGTEGPSLASYLDALEAKDAASGTLLSTVIKNQFSEINGKLEPLSPNLTQQVQTNNQAMLDVYAAMQKMVRILKVDMTSAMSVTITYTDNDGD</sequence>
<dbReference type="AlphaFoldDB" id="A0AAP2GPH2"/>
<dbReference type="GO" id="GO:0030313">
    <property type="term" value="C:cell envelope"/>
    <property type="evidence" value="ECO:0007669"/>
    <property type="project" value="UniProtKB-SubCell"/>
</dbReference>
<dbReference type="InterPro" id="IPR018976">
    <property type="entry name" value="Imelysin-like"/>
</dbReference>
<protein>
    <submittedName>
        <fullName evidence="5">Imelysin family protein</fullName>
    </submittedName>
</protein>
<reference evidence="5 6" key="1">
    <citation type="submission" date="2021-05" db="EMBL/GenBank/DDBJ databases">
        <title>A Polyphasic approach of four new species of the genus Ohtaekwangia: Ohtaekwangia histidinii sp. nov., Ohtaekwangia cretensis sp. nov., Ohtaekwangia indiensis sp. nov., Ohtaekwangia reichenbachii sp. nov. from diverse environment.</title>
        <authorList>
            <person name="Octaviana S."/>
        </authorList>
    </citation>
    <scope>NUCLEOTIDE SEQUENCE [LARGE SCALE GENOMIC DNA]</scope>
    <source>
        <strain evidence="5 6">PWU4</strain>
    </source>
</reference>
<gene>
    <name evidence="5" type="ORF">KK083_11130</name>
</gene>
<proteinExistence type="predicted"/>
<dbReference type="InterPro" id="IPR034984">
    <property type="entry name" value="Imelysin-like_IPPA"/>
</dbReference>
<organism evidence="5 6">
    <name type="scientific">Chryseosolibacter histidini</name>
    <dbReference type="NCBI Taxonomy" id="2782349"/>
    <lineage>
        <taxon>Bacteria</taxon>
        <taxon>Pseudomonadati</taxon>
        <taxon>Bacteroidota</taxon>
        <taxon>Cytophagia</taxon>
        <taxon>Cytophagales</taxon>
        <taxon>Chryseotaleaceae</taxon>
        <taxon>Chryseosolibacter</taxon>
    </lineage>
</organism>
<evidence type="ECO:0000256" key="3">
    <source>
        <dbReference type="SAM" id="SignalP"/>
    </source>
</evidence>
<dbReference type="EMBL" id="JAHESF010000009">
    <property type="protein sequence ID" value="MBT1697432.1"/>
    <property type="molecule type" value="Genomic_DNA"/>
</dbReference>
<dbReference type="PROSITE" id="PS51257">
    <property type="entry name" value="PROKAR_LIPOPROTEIN"/>
    <property type="match status" value="1"/>
</dbReference>
<keyword evidence="6" id="KW-1185">Reference proteome</keyword>
<dbReference type="Gene3D" id="1.20.1420.20">
    <property type="entry name" value="M75 peptidase, HXXE motif"/>
    <property type="match status" value="1"/>
</dbReference>
<comment type="caution">
    <text evidence="5">The sequence shown here is derived from an EMBL/GenBank/DDBJ whole genome shotgun (WGS) entry which is preliminary data.</text>
</comment>
<feature type="domain" description="Imelysin-like" evidence="4">
    <location>
        <begin position="48"/>
        <end position="352"/>
    </location>
</feature>
<feature type="signal peptide" evidence="3">
    <location>
        <begin position="1"/>
        <end position="25"/>
    </location>
</feature>
<keyword evidence="2 3" id="KW-0732">Signal</keyword>
<comment type="subcellular location">
    <subcellularLocation>
        <location evidence="1">Cell envelope</location>
    </subcellularLocation>
</comment>
<dbReference type="CDD" id="cd14659">
    <property type="entry name" value="Imelysin-like_IPPA"/>
    <property type="match status" value="1"/>
</dbReference>
<name>A0AAP2GPH2_9BACT</name>
<evidence type="ECO:0000256" key="2">
    <source>
        <dbReference type="ARBA" id="ARBA00022729"/>
    </source>
</evidence>
<dbReference type="RefSeq" id="WP_254163302.1">
    <property type="nucleotide sequence ID" value="NZ_JAHESF010000009.1"/>
</dbReference>
<evidence type="ECO:0000259" key="4">
    <source>
        <dbReference type="Pfam" id="PF09375"/>
    </source>
</evidence>